<dbReference type="PANTHER" id="PTHR24567">
    <property type="entry name" value="CRP FAMILY TRANSCRIPTIONAL REGULATORY PROTEIN"/>
    <property type="match status" value="1"/>
</dbReference>
<dbReference type="OrthoDB" id="9777588at2"/>
<dbReference type="InterPro" id="IPR014710">
    <property type="entry name" value="RmlC-like_jellyroll"/>
</dbReference>
<evidence type="ECO:0000259" key="5">
    <source>
        <dbReference type="PROSITE" id="PS51063"/>
    </source>
</evidence>
<evidence type="ECO:0000313" key="6">
    <source>
        <dbReference type="EMBL" id="AHY44228.1"/>
    </source>
</evidence>
<dbReference type="EMBL" id="CP007509">
    <property type="protein sequence ID" value="AHY44228.1"/>
    <property type="molecule type" value="Genomic_DNA"/>
</dbReference>
<organism evidence="6 7">
    <name type="scientific">Stutzerimonas stutzeri</name>
    <name type="common">Pseudomonas stutzeri</name>
    <dbReference type="NCBI Taxonomy" id="316"/>
    <lineage>
        <taxon>Bacteria</taxon>
        <taxon>Pseudomonadati</taxon>
        <taxon>Pseudomonadota</taxon>
        <taxon>Gammaproteobacteria</taxon>
        <taxon>Pseudomonadales</taxon>
        <taxon>Pseudomonadaceae</taxon>
        <taxon>Stutzerimonas</taxon>
    </lineage>
</organism>
<dbReference type="SUPFAM" id="SSF46785">
    <property type="entry name" value="Winged helix' DNA-binding domain"/>
    <property type="match status" value="1"/>
</dbReference>
<feature type="domain" description="HTH crp-type" evidence="5">
    <location>
        <begin position="151"/>
        <end position="218"/>
    </location>
</feature>
<protein>
    <submittedName>
        <fullName evidence="6">DnrE protein</fullName>
    </submittedName>
</protein>
<dbReference type="GO" id="GO:0005829">
    <property type="term" value="C:cytosol"/>
    <property type="evidence" value="ECO:0007669"/>
    <property type="project" value="TreeGrafter"/>
</dbReference>
<dbReference type="CDD" id="cd00038">
    <property type="entry name" value="CAP_ED"/>
    <property type="match status" value="1"/>
</dbReference>
<evidence type="ECO:0000256" key="2">
    <source>
        <dbReference type="ARBA" id="ARBA00023125"/>
    </source>
</evidence>
<dbReference type="InterPro" id="IPR036388">
    <property type="entry name" value="WH-like_DNA-bd_sf"/>
</dbReference>
<dbReference type="InterPro" id="IPR036390">
    <property type="entry name" value="WH_DNA-bd_sf"/>
</dbReference>
<evidence type="ECO:0000256" key="1">
    <source>
        <dbReference type="ARBA" id="ARBA00023015"/>
    </source>
</evidence>
<dbReference type="Pfam" id="PF13545">
    <property type="entry name" value="HTH_Crp_2"/>
    <property type="match status" value="1"/>
</dbReference>
<dbReference type="Gene3D" id="2.60.120.10">
    <property type="entry name" value="Jelly Rolls"/>
    <property type="match status" value="1"/>
</dbReference>
<dbReference type="AlphaFoldDB" id="A0A023WVT1"/>
<dbReference type="GO" id="GO:0003700">
    <property type="term" value="F:DNA-binding transcription factor activity"/>
    <property type="evidence" value="ECO:0007669"/>
    <property type="project" value="TreeGrafter"/>
</dbReference>
<feature type="domain" description="Cyclic nucleotide-binding" evidence="4">
    <location>
        <begin position="16"/>
        <end position="120"/>
    </location>
</feature>
<reference evidence="6 7" key="1">
    <citation type="submission" date="2014-03" db="EMBL/GenBank/DDBJ databases">
        <title>Complete genome sequence of Pseudomonas stutzeri 19SMN4.</title>
        <authorList>
            <person name="Brunet-Galmes I."/>
            <person name="Nogales B."/>
            <person name="Busquets A."/>
            <person name="Pena A."/>
            <person name="Gomila M."/>
            <person name="Garcia-Valdes E."/>
            <person name="Lalucat J."/>
            <person name="Bennasar A."/>
            <person name="Bosch R."/>
        </authorList>
    </citation>
    <scope>NUCLEOTIDE SEQUENCE [LARGE SCALE GENOMIC DNA]</scope>
    <source>
        <strain evidence="6 7">19SMN4</strain>
    </source>
</reference>
<dbReference type="PROSITE" id="PS50042">
    <property type="entry name" value="CNMP_BINDING_3"/>
    <property type="match status" value="1"/>
</dbReference>
<dbReference type="PROSITE" id="PS51063">
    <property type="entry name" value="HTH_CRP_2"/>
    <property type="match status" value="1"/>
</dbReference>
<dbReference type="PANTHER" id="PTHR24567:SF68">
    <property type="entry name" value="DNA-BINDING TRANSCRIPTIONAL DUAL REGULATOR CRP"/>
    <property type="match status" value="1"/>
</dbReference>
<name>A0A023WVT1_STUST</name>
<evidence type="ECO:0000259" key="4">
    <source>
        <dbReference type="PROSITE" id="PS50042"/>
    </source>
</evidence>
<dbReference type="GO" id="GO:0003677">
    <property type="term" value="F:DNA binding"/>
    <property type="evidence" value="ECO:0007669"/>
    <property type="project" value="UniProtKB-KW"/>
</dbReference>
<dbReference type="SMART" id="SM00100">
    <property type="entry name" value="cNMP"/>
    <property type="match status" value="1"/>
</dbReference>
<dbReference type="SUPFAM" id="SSF51206">
    <property type="entry name" value="cAMP-binding domain-like"/>
    <property type="match status" value="1"/>
</dbReference>
<dbReference type="InterPro" id="IPR018490">
    <property type="entry name" value="cNMP-bd_dom_sf"/>
</dbReference>
<evidence type="ECO:0000313" key="7">
    <source>
        <dbReference type="Proteomes" id="UP000025238"/>
    </source>
</evidence>
<dbReference type="PATRIC" id="fig|316.97.peg.3566"/>
<accession>A0A023WVT1</accession>
<dbReference type="InterPro" id="IPR050397">
    <property type="entry name" value="Env_Response_Regulators"/>
</dbReference>
<gene>
    <name evidence="6" type="ORF">UIB01_17840</name>
</gene>
<dbReference type="InterPro" id="IPR000595">
    <property type="entry name" value="cNMP-bd_dom"/>
</dbReference>
<evidence type="ECO:0000256" key="3">
    <source>
        <dbReference type="ARBA" id="ARBA00023163"/>
    </source>
</evidence>
<proteinExistence type="predicted"/>
<sequence>MLTEKTLVAELRRHHLFSRLPETALQEVCASANLKRLPAGGLLFHQGDKADRFYFLFSGQIKLHRVVCDGQEKLVEVMRAGESFAEALLFKGTPTYPVSATALKASLVASLNGPHYRRILEQHPDICLDILATLSIRLHQRMTEIDTLTLANASHRVVRFLAQSQQDDSGVVMLDVPKRLIASKLGIQPETFSRILHRLIDAGTISVQRRRIEILDNRKLAAYDE</sequence>
<dbReference type="Pfam" id="PF00027">
    <property type="entry name" value="cNMP_binding"/>
    <property type="match status" value="1"/>
</dbReference>
<keyword evidence="3" id="KW-0804">Transcription</keyword>
<dbReference type="InterPro" id="IPR012318">
    <property type="entry name" value="HTH_CRP"/>
</dbReference>
<keyword evidence="1" id="KW-0805">Transcription regulation</keyword>
<dbReference type="KEGG" id="pstu:UIB01_17840"/>
<dbReference type="Gene3D" id="1.10.10.10">
    <property type="entry name" value="Winged helix-like DNA-binding domain superfamily/Winged helix DNA-binding domain"/>
    <property type="match status" value="1"/>
</dbReference>
<dbReference type="Proteomes" id="UP000025238">
    <property type="component" value="Chromosome"/>
</dbReference>
<dbReference type="SMART" id="SM00419">
    <property type="entry name" value="HTH_CRP"/>
    <property type="match status" value="1"/>
</dbReference>
<keyword evidence="2" id="KW-0238">DNA-binding</keyword>